<dbReference type="Proteomes" id="UP001165083">
    <property type="component" value="Unassembled WGS sequence"/>
</dbReference>
<sequence>MPGSETSPQIGDQGIDVLVADLFDVDKFLDDITTPVHSTATSPASNEVEKTTCRPSVIHCGQYLQSLLGDVEQADISTNPSRESGMWRHIALRNRAEREISEQENARLRQVVTTSTKQGRAMQRAFRRRPPENVSEMAAMPMMCYCIFEVLTTSVSAKVGLEFCNRILVDTLLVPPANNSAVFMTLKEGMDDAVESLRNTLFPSIRIHEIPCPGRRNDTARSMAPGQYVEVLDSYALPFDFQLVVRALWNLGSDGVEEANAAFSELEDPAAALALEQALAFADACDVGSDDDMNQQELDALLADVQSGGLFAPDALAPGEFTGLMLGADAPDADTSLESALAVLTTRCDASASDSSGDDAAAVAATPIATPSAAKRATKMKRARAPSPTRTAKDFAAANAAMAAANGTLTDVKKPTKKRIRRQREELLYLRVKVKEMESSLAQLKSREARSRLPSGGSTQLAVNGKPNSEGASLLASVWESLANRQYKDRERAEQENRKLKSTLEGQIKLAKCLEKILEDQPEDDTVVPAPPRPEQSKLLSLGVSSHQRAVHAQLLSELDAAFDEVDAVFDLKNFADTEKDKLDVRVSSSLDNGIALQFLGFKRVPFPQEIAARGMWRFTSCEATKRQAYFYEETSSPHIIARTFGHKIQSENGSLDYRSEGVIECRKRGDRVVILTRGLAKPIKFSAAPVNGIRFHENGWLVIEEASAKDGSGKGKWSTISSSMELTPIFDDDVLDQDFTVGALTDFVIDSFHRNMHLGEEVVAGIMMDEARKAATQPASCWP</sequence>
<comment type="caution">
    <text evidence="3">The sequence shown here is derived from an EMBL/GenBank/DDBJ whole genome shotgun (WGS) entry which is preliminary data.</text>
</comment>
<dbReference type="PANTHER" id="PTHR35796:SF3">
    <property type="entry name" value="BHLH DOMAIN-CONTAINING PROTEIN"/>
    <property type="match status" value="1"/>
</dbReference>
<accession>A0A9W6U938</accession>
<evidence type="ECO:0000256" key="2">
    <source>
        <dbReference type="SAM" id="MobiDB-lite"/>
    </source>
</evidence>
<proteinExistence type="predicted"/>
<evidence type="ECO:0000256" key="1">
    <source>
        <dbReference type="SAM" id="Coils"/>
    </source>
</evidence>
<reference evidence="3" key="1">
    <citation type="submission" date="2023-04" db="EMBL/GenBank/DDBJ databases">
        <title>Phytophthora lilii NBRC 32176.</title>
        <authorList>
            <person name="Ichikawa N."/>
            <person name="Sato H."/>
            <person name="Tonouchi N."/>
        </authorList>
    </citation>
    <scope>NUCLEOTIDE SEQUENCE</scope>
    <source>
        <strain evidence="3">NBRC 32176</strain>
    </source>
</reference>
<evidence type="ECO:0000313" key="4">
    <source>
        <dbReference type="Proteomes" id="UP001165083"/>
    </source>
</evidence>
<gene>
    <name evidence="3" type="ORF">Plil01_001194800</name>
</gene>
<dbReference type="PANTHER" id="PTHR35796">
    <property type="entry name" value="HYPOTHETICAL CYTOSOLIC PROTEIN"/>
    <property type="match status" value="1"/>
</dbReference>
<feature type="region of interest" description="Disordered" evidence="2">
    <location>
        <begin position="443"/>
        <end position="468"/>
    </location>
</feature>
<organism evidence="3 4">
    <name type="scientific">Phytophthora lilii</name>
    <dbReference type="NCBI Taxonomy" id="2077276"/>
    <lineage>
        <taxon>Eukaryota</taxon>
        <taxon>Sar</taxon>
        <taxon>Stramenopiles</taxon>
        <taxon>Oomycota</taxon>
        <taxon>Peronosporomycetes</taxon>
        <taxon>Peronosporales</taxon>
        <taxon>Peronosporaceae</taxon>
        <taxon>Phytophthora</taxon>
    </lineage>
</organism>
<keyword evidence="4" id="KW-1185">Reference proteome</keyword>
<dbReference type="EMBL" id="BSXW01000712">
    <property type="protein sequence ID" value="GMF28388.1"/>
    <property type="molecule type" value="Genomic_DNA"/>
</dbReference>
<feature type="coiled-coil region" evidence="1">
    <location>
        <begin position="483"/>
        <end position="510"/>
    </location>
</feature>
<keyword evidence="1" id="KW-0175">Coiled coil</keyword>
<feature type="compositionally biased region" description="Polar residues" evidence="2">
    <location>
        <begin position="456"/>
        <end position="468"/>
    </location>
</feature>
<protein>
    <submittedName>
        <fullName evidence="3">Unnamed protein product</fullName>
    </submittedName>
</protein>
<name>A0A9W6U938_9STRA</name>
<evidence type="ECO:0000313" key="3">
    <source>
        <dbReference type="EMBL" id="GMF28388.1"/>
    </source>
</evidence>
<dbReference type="AlphaFoldDB" id="A0A9W6U938"/>
<dbReference type="OrthoDB" id="73664at2759"/>